<evidence type="ECO:0000259" key="1">
    <source>
        <dbReference type="Pfam" id="PF00483"/>
    </source>
</evidence>
<dbReference type="PANTHER" id="PTHR46390">
    <property type="entry name" value="MANNOSE-1-PHOSPHATE GUANYLYLTRANSFERASE"/>
    <property type="match status" value="1"/>
</dbReference>
<dbReference type="SUPFAM" id="SSF53448">
    <property type="entry name" value="Nucleotide-diphospho-sugar transferases"/>
    <property type="match status" value="1"/>
</dbReference>
<sequence>MRTVAVLLAGGTGTRLYPASRSDRPKQFQSFGADSRSLLRRAADRAAFADDVCVLTREAYADAVREHVPEADVLVEPVAKDTGPALAYASHRVREEHADAVLCALPADHVVGDGFGEVARRGCRVAAEREKLVTFGVEPDRPATEYGYIEPGAAHDGYADVASFREKPDAETAARLREAGCLWNAGLFAWRPEVFLAEARDGPLAPLIDALDAGDPERGFDRVDPVSVDYAVMERTDRAAVVPADFDWDDLGSWDALERVLDGDGDGNTLASDALALDASGNVIASDDKHVSVVGVDDLVVAAYDDRVLVVPKADGQRVRDVVAELRGDDLF</sequence>
<organism evidence="3 4">
    <name type="scientific">Halarchaeum grantii</name>
    <dbReference type="NCBI Taxonomy" id="1193105"/>
    <lineage>
        <taxon>Archaea</taxon>
        <taxon>Methanobacteriati</taxon>
        <taxon>Methanobacteriota</taxon>
        <taxon>Stenosarchaea group</taxon>
        <taxon>Halobacteria</taxon>
        <taxon>Halobacteriales</taxon>
        <taxon>Halobacteriaceae</taxon>
    </lineage>
</organism>
<protein>
    <submittedName>
        <fullName evidence="3">Mannose-1-phosphate guanyltransferase</fullName>
    </submittedName>
</protein>
<comment type="caution">
    <text evidence="3">The sequence shown here is derived from an EMBL/GenBank/DDBJ whole genome shotgun (WGS) entry which is preliminary data.</text>
</comment>
<accession>A0A830F807</accession>
<dbReference type="Pfam" id="PF22640">
    <property type="entry name" value="ManC_GMP_beta-helix"/>
    <property type="match status" value="1"/>
</dbReference>
<dbReference type="InterPro" id="IPR054566">
    <property type="entry name" value="ManC/GMP-like_b-helix"/>
</dbReference>
<dbReference type="SUPFAM" id="SSF159283">
    <property type="entry name" value="Guanosine diphospho-D-mannose pyrophosphorylase/mannose-6-phosphate isomerase linker domain"/>
    <property type="match status" value="1"/>
</dbReference>
<name>A0A830F807_9EURY</name>
<dbReference type="InterPro" id="IPR049577">
    <property type="entry name" value="GMPP_N"/>
</dbReference>
<gene>
    <name evidence="3" type="ORF">GCM10009037_10430</name>
</gene>
<feature type="domain" description="MannoseP isomerase/GMP-like beta-helix" evidence="2">
    <location>
        <begin position="275"/>
        <end position="326"/>
    </location>
</feature>
<evidence type="ECO:0000313" key="3">
    <source>
        <dbReference type="EMBL" id="GGL28699.1"/>
    </source>
</evidence>
<dbReference type="CDD" id="cd02509">
    <property type="entry name" value="GDP-M1P_Guanylyltransferase"/>
    <property type="match status" value="1"/>
</dbReference>
<dbReference type="AlphaFoldDB" id="A0A830F807"/>
<keyword evidence="4" id="KW-1185">Reference proteome</keyword>
<dbReference type="GO" id="GO:0004475">
    <property type="term" value="F:mannose-1-phosphate guanylyltransferase (GTP) activity"/>
    <property type="evidence" value="ECO:0007669"/>
    <property type="project" value="InterPro"/>
</dbReference>
<feature type="domain" description="Nucleotidyl transferase" evidence="1">
    <location>
        <begin position="5"/>
        <end position="260"/>
    </location>
</feature>
<proteinExistence type="predicted"/>
<dbReference type="InterPro" id="IPR029044">
    <property type="entry name" value="Nucleotide-diphossugar_trans"/>
</dbReference>
<reference evidence="3 4" key="1">
    <citation type="journal article" date="2019" name="Int. J. Syst. Evol. Microbiol.">
        <title>The Global Catalogue of Microorganisms (GCM) 10K type strain sequencing project: providing services to taxonomists for standard genome sequencing and annotation.</title>
        <authorList>
            <consortium name="The Broad Institute Genomics Platform"/>
            <consortium name="The Broad Institute Genome Sequencing Center for Infectious Disease"/>
            <person name="Wu L."/>
            <person name="Ma J."/>
        </authorList>
    </citation>
    <scope>NUCLEOTIDE SEQUENCE [LARGE SCALE GENOMIC DNA]</scope>
    <source>
        <strain evidence="3 4">JCM 19585</strain>
    </source>
</reference>
<evidence type="ECO:0000259" key="2">
    <source>
        <dbReference type="Pfam" id="PF22640"/>
    </source>
</evidence>
<evidence type="ECO:0000313" key="4">
    <source>
        <dbReference type="Proteomes" id="UP000628840"/>
    </source>
</evidence>
<dbReference type="InterPro" id="IPR051161">
    <property type="entry name" value="Mannose-6P_isomerase_type2"/>
</dbReference>
<dbReference type="GO" id="GO:0009298">
    <property type="term" value="P:GDP-mannose biosynthetic process"/>
    <property type="evidence" value="ECO:0007669"/>
    <property type="project" value="TreeGrafter"/>
</dbReference>
<dbReference type="Pfam" id="PF00483">
    <property type="entry name" value="NTP_transferase"/>
    <property type="match status" value="1"/>
</dbReference>
<dbReference type="EMBL" id="BMPF01000001">
    <property type="protein sequence ID" value="GGL28699.1"/>
    <property type="molecule type" value="Genomic_DNA"/>
</dbReference>
<dbReference type="InterPro" id="IPR005835">
    <property type="entry name" value="NTP_transferase_dom"/>
</dbReference>
<dbReference type="Proteomes" id="UP000628840">
    <property type="component" value="Unassembled WGS sequence"/>
</dbReference>
<dbReference type="PANTHER" id="PTHR46390:SF1">
    <property type="entry name" value="MANNOSE-1-PHOSPHATE GUANYLYLTRANSFERASE"/>
    <property type="match status" value="1"/>
</dbReference>
<dbReference type="Gene3D" id="3.90.550.10">
    <property type="entry name" value="Spore Coat Polysaccharide Biosynthesis Protein SpsA, Chain A"/>
    <property type="match status" value="1"/>
</dbReference>